<evidence type="ECO:0000313" key="1">
    <source>
        <dbReference type="EMBL" id="KAK8378120.1"/>
    </source>
</evidence>
<dbReference type="Proteomes" id="UP001487740">
    <property type="component" value="Unassembled WGS sequence"/>
</dbReference>
<protein>
    <submittedName>
        <fullName evidence="1">Uncharacterized protein</fullName>
    </submittedName>
</protein>
<name>A0AAW0STS2_SCYPA</name>
<sequence length="70" mass="7733">MDDSTHQPINLNIIPRMIATEQVASSPHSSHALVTEEEVGEYQLANPGRSTLEVRGEEGSVYVWHGVFTN</sequence>
<dbReference type="AlphaFoldDB" id="A0AAW0STS2"/>
<gene>
    <name evidence="1" type="ORF">O3P69_018826</name>
</gene>
<dbReference type="EMBL" id="JARAKH010000046">
    <property type="protein sequence ID" value="KAK8378120.1"/>
    <property type="molecule type" value="Genomic_DNA"/>
</dbReference>
<proteinExistence type="predicted"/>
<evidence type="ECO:0000313" key="2">
    <source>
        <dbReference type="Proteomes" id="UP001487740"/>
    </source>
</evidence>
<keyword evidence="2" id="KW-1185">Reference proteome</keyword>
<accession>A0AAW0STS2</accession>
<reference evidence="1 2" key="1">
    <citation type="submission" date="2023-03" db="EMBL/GenBank/DDBJ databases">
        <title>High-quality genome of Scylla paramamosain provides insights in environmental adaptation.</title>
        <authorList>
            <person name="Zhang L."/>
        </authorList>
    </citation>
    <scope>NUCLEOTIDE SEQUENCE [LARGE SCALE GENOMIC DNA]</scope>
    <source>
        <strain evidence="1">LZ_2023a</strain>
        <tissue evidence="1">Muscle</tissue>
    </source>
</reference>
<organism evidence="1 2">
    <name type="scientific">Scylla paramamosain</name>
    <name type="common">Mud crab</name>
    <dbReference type="NCBI Taxonomy" id="85552"/>
    <lineage>
        <taxon>Eukaryota</taxon>
        <taxon>Metazoa</taxon>
        <taxon>Ecdysozoa</taxon>
        <taxon>Arthropoda</taxon>
        <taxon>Crustacea</taxon>
        <taxon>Multicrustacea</taxon>
        <taxon>Malacostraca</taxon>
        <taxon>Eumalacostraca</taxon>
        <taxon>Eucarida</taxon>
        <taxon>Decapoda</taxon>
        <taxon>Pleocyemata</taxon>
        <taxon>Brachyura</taxon>
        <taxon>Eubrachyura</taxon>
        <taxon>Portunoidea</taxon>
        <taxon>Portunidae</taxon>
        <taxon>Portuninae</taxon>
        <taxon>Scylla</taxon>
    </lineage>
</organism>
<comment type="caution">
    <text evidence="1">The sequence shown here is derived from an EMBL/GenBank/DDBJ whole genome shotgun (WGS) entry which is preliminary data.</text>
</comment>